<accession>A0A7J7TIV6</accession>
<proteinExistence type="predicted"/>
<evidence type="ECO:0000313" key="2">
    <source>
        <dbReference type="EMBL" id="KAF6300638.1"/>
    </source>
</evidence>
<dbReference type="EMBL" id="JABWUV010000016">
    <property type="protein sequence ID" value="KAF6300638.1"/>
    <property type="molecule type" value="Genomic_DNA"/>
</dbReference>
<organism evidence="2 3">
    <name type="scientific">Myotis myotis</name>
    <name type="common">Greater mouse-eared bat</name>
    <name type="synonym">Vespertilio myotis</name>
    <dbReference type="NCBI Taxonomy" id="51298"/>
    <lineage>
        <taxon>Eukaryota</taxon>
        <taxon>Metazoa</taxon>
        <taxon>Chordata</taxon>
        <taxon>Craniata</taxon>
        <taxon>Vertebrata</taxon>
        <taxon>Euteleostomi</taxon>
        <taxon>Mammalia</taxon>
        <taxon>Eutheria</taxon>
        <taxon>Laurasiatheria</taxon>
        <taxon>Chiroptera</taxon>
        <taxon>Yangochiroptera</taxon>
        <taxon>Vespertilionidae</taxon>
        <taxon>Myotis</taxon>
    </lineage>
</organism>
<dbReference type="Proteomes" id="UP000527355">
    <property type="component" value="Unassembled WGS sequence"/>
</dbReference>
<keyword evidence="3" id="KW-1185">Reference proteome</keyword>
<name>A0A7J7TIV6_MYOMY</name>
<gene>
    <name evidence="2" type="ORF">mMyoMyo1_009108</name>
</gene>
<evidence type="ECO:0000313" key="3">
    <source>
        <dbReference type="Proteomes" id="UP000527355"/>
    </source>
</evidence>
<protein>
    <submittedName>
        <fullName evidence="2">Uncharacterized protein</fullName>
    </submittedName>
</protein>
<evidence type="ECO:0000256" key="1">
    <source>
        <dbReference type="SAM" id="MobiDB-lite"/>
    </source>
</evidence>
<comment type="caution">
    <text evidence="2">The sequence shown here is derived from an EMBL/GenBank/DDBJ whole genome shotgun (WGS) entry which is preliminary data.</text>
</comment>
<dbReference type="AlphaFoldDB" id="A0A7J7TIV6"/>
<feature type="region of interest" description="Disordered" evidence="1">
    <location>
        <begin position="178"/>
        <end position="210"/>
    </location>
</feature>
<reference evidence="2 3" key="1">
    <citation type="journal article" date="2020" name="Nature">
        <title>Six reference-quality genomes reveal evolution of bat adaptations.</title>
        <authorList>
            <person name="Jebb D."/>
            <person name="Huang Z."/>
            <person name="Pippel M."/>
            <person name="Hughes G.M."/>
            <person name="Lavrichenko K."/>
            <person name="Devanna P."/>
            <person name="Winkler S."/>
            <person name="Jermiin L.S."/>
            <person name="Skirmuntt E.C."/>
            <person name="Katzourakis A."/>
            <person name="Burkitt-Gray L."/>
            <person name="Ray D.A."/>
            <person name="Sullivan K.A.M."/>
            <person name="Roscito J.G."/>
            <person name="Kirilenko B.M."/>
            <person name="Davalos L.M."/>
            <person name="Corthals A.P."/>
            <person name="Power M.L."/>
            <person name="Jones G."/>
            <person name="Ransome R.D."/>
            <person name="Dechmann D.K.N."/>
            <person name="Locatelli A.G."/>
            <person name="Puechmaille S.J."/>
            <person name="Fedrigo O."/>
            <person name="Jarvis E.D."/>
            <person name="Hiller M."/>
            <person name="Vernes S.C."/>
            <person name="Myers E.W."/>
            <person name="Teeling E.C."/>
        </authorList>
    </citation>
    <scope>NUCLEOTIDE SEQUENCE [LARGE SCALE GENOMIC DNA]</scope>
    <source>
        <strain evidence="2">MMyoMyo1</strain>
        <tissue evidence="2">Flight muscle</tissue>
    </source>
</reference>
<sequence length="265" mass="30033">MERNAKIGTERIRDQMAHASQPSYFWAINRKQTSSSKSEEQESWPPPLPRLAVGETERELCLWLQRDGEFHVRYKGRRWPGTQRLCPRQQQCHGAGGRAICFVVLPQGSETLTQILGWNHSFKSRVLSTARISFKATHWEGGRVKRAPAHTSSHQAPWPPPGEKHAFLPRWPVSRTALSWGEPPAPGPRGSPRLRGSRHVRNAAQHPTCPSPALPKCSIPNGIFFVEKNKWINTQMYLHGQKGHPFIHAPALRSRSDVRVNDLLL</sequence>